<dbReference type="Proteomes" id="UP001603978">
    <property type="component" value="Unassembled WGS sequence"/>
</dbReference>
<feature type="transmembrane region" description="Helical" evidence="6">
    <location>
        <begin position="391"/>
        <end position="411"/>
    </location>
</feature>
<evidence type="ECO:0000256" key="4">
    <source>
        <dbReference type="ARBA" id="ARBA00023008"/>
    </source>
</evidence>
<feature type="transmembrane region" description="Helical" evidence="6">
    <location>
        <begin position="217"/>
        <end position="235"/>
    </location>
</feature>
<evidence type="ECO:0000256" key="2">
    <source>
        <dbReference type="ARBA" id="ARBA00022723"/>
    </source>
</evidence>
<dbReference type="InterPro" id="IPR032694">
    <property type="entry name" value="CopC/D"/>
</dbReference>
<feature type="transmembrane region" description="Helical" evidence="6">
    <location>
        <begin position="275"/>
        <end position="297"/>
    </location>
</feature>
<dbReference type="Gene3D" id="2.60.40.1220">
    <property type="match status" value="1"/>
</dbReference>
<sequence length="586" mass="59124">MSRFCKAAAAALLLLFFMAGPAAAHPILTGSEPADGQTLATAPDRLLLEFSEPVLVSSVRLSLHPSAGATRDLTASAETAERFVAPLPHLGDDVYEVRWAAISSEDGHALSGSLVFGVRRAVAAAARGDSGGPQPRDSALALARVVGASLAVGGFLVAALLVPLARRRRPSGPWPLVTRRALWVASIGAGIGLLAVLAIAVASSAWQFAAAAHGRRLIEQLALLLTALVISRRTLATDRGPITAGPVTAGLVAAALAVGVGALDGHAAAAGEAVAAAAHAVAAAVWIGGVIALVVAGRPLLADGTSSSFHPTASRKRSAGALLGAYALPAVVSVVTLAVTGPVLAGRQIATPHAAMATPYGLILVTKLLILGGVAAIAIHSARGRSGGRLLIVEAVLLGGVACCAAVLTVTPPARGPGLDPAPAAVPLQRSVRLDDLVLEVAVRPGTPGRNLVTVEIHDTRRPRPGPVSAVRLGLAGSSVAAVSVAERRWQAVADLPPAGGVPIQIDVARNGLPTTGTKLDWTVRGDVPRGPLADQPLAPITNAAALAFAAAGAVLALVWRRRRHSEDPDNRTGPAADPARARTGA</sequence>
<name>A0ABW7AQN4_9ACTN</name>
<dbReference type="InterPro" id="IPR014755">
    <property type="entry name" value="Cu-Rt/internalin_Ig-like"/>
</dbReference>
<proteinExistence type="predicted"/>
<evidence type="ECO:0000256" key="6">
    <source>
        <dbReference type="SAM" id="Phobius"/>
    </source>
</evidence>
<feature type="transmembrane region" description="Helical" evidence="6">
    <location>
        <begin position="318"/>
        <end position="340"/>
    </location>
</feature>
<keyword evidence="6" id="KW-0472">Membrane</keyword>
<feature type="transmembrane region" description="Helical" evidence="6">
    <location>
        <begin position="360"/>
        <end position="379"/>
    </location>
</feature>
<evidence type="ECO:0000256" key="5">
    <source>
        <dbReference type="SAM" id="MobiDB-lite"/>
    </source>
</evidence>
<dbReference type="InterPro" id="IPR014756">
    <property type="entry name" value="Ig_E-set"/>
</dbReference>
<comment type="caution">
    <text evidence="9">The sequence shown here is derived from an EMBL/GenBank/DDBJ whole genome shotgun (WGS) entry which is preliminary data.</text>
</comment>
<dbReference type="EMBL" id="JBICRM010000039">
    <property type="protein sequence ID" value="MFG1709716.1"/>
    <property type="molecule type" value="Genomic_DNA"/>
</dbReference>
<keyword evidence="10" id="KW-1185">Reference proteome</keyword>
<dbReference type="PANTHER" id="PTHR34820">
    <property type="entry name" value="INNER MEMBRANE PROTEIN YEBZ"/>
    <property type="match status" value="1"/>
</dbReference>
<feature type="signal peptide" evidence="7">
    <location>
        <begin position="1"/>
        <end position="24"/>
    </location>
</feature>
<evidence type="ECO:0000256" key="1">
    <source>
        <dbReference type="ARBA" id="ARBA00004196"/>
    </source>
</evidence>
<feature type="transmembrane region" description="Helical" evidence="6">
    <location>
        <begin position="182"/>
        <end position="205"/>
    </location>
</feature>
<evidence type="ECO:0000313" key="10">
    <source>
        <dbReference type="Proteomes" id="UP001603978"/>
    </source>
</evidence>
<feature type="transmembrane region" description="Helical" evidence="6">
    <location>
        <begin position="242"/>
        <end position="263"/>
    </location>
</feature>
<dbReference type="SUPFAM" id="SSF81296">
    <property type="entry name" value="E set domains"/>
    <property type="match status" value="1"/>
</dbReference>
<evidence type="ECO:0000259" key="8">
    <source>
        <dbReference type="Pfam" id="PF04234"/>
    </source>
</evidence>
<reference evidence="9 10" key="1">
    <citation type="submission" date="2024-10" db="EMBL/GenBank/DDBJ databases">
        <authorList>
            <person name="Topkara A.R."/>
            <person name="Saygin H."/>
        </authorList>
    </citation>
    <scope>NUCLEOTIDE SEQUENCE [LARGE SCALE GENOMIC DNA]</scope>
    <source>
        <strain evidence="9 10">M3C6</strain>
    </source>
</reference>
<keyword evidence="2" id="KW-0479">Metal-binding</keyword>
<dbReference type="Pfam" id="PF04234">
    <property type="entry name" value="CopC"/>
    <property type="match status" value="1"/>
</dbReference>
<evidence type="ECO:0000256" key="7">
    <source>
        <dbReference type="SAM" id="SignalP"/>
    </source>
</evidence>
<evidence type="ECO:0000256" key="3">
    <source>
        <dbReference type="ARBA" id="ARBA00022729"/>
    </source>
</evidence>
<feature type="domain" description="CopC" evidence="8">
    <location>
        <begin position="25"/>
        <end position="118"/>
    </location>
</feature>
<gene>
    <name evidence="9" type="ORF">ACFLIM_41700</name>
</gene>
<accession>A0ABW7AQN4</accession>
<protein>
    <submittedName>
        <fullName evidence="9">Copper resistance protein CopC</fullName>
    </submittedName>
</protein>
<feature type="transmembrane region" description="Helical" evidence="6">
    <location>
        <begin position="141"/>
        <end position="162"/>
    </location>
</feature>
<dbReference type="InterPro" id="IPR007348">
    <property type="entry name" value="CopC_dom"/>
</dbReference>
<dbReference type="PANTHER" id="PTHR34820:SF4">
    <property type="entry name" value="INNER MEMBRANE PROTEIN YEBZ"/>
    <property type="match status" value="1"/>
</dbReference>
<feature type="region of interest" description="Disordered" evidence="5">
    <location>
        <begin position="564"/>
        <end position="586"/>
    </location>
</feature>
<keyword evidence="6" id="KW-0812">Transmembrane</keyword>
<keyword evidence="6" id="KW-1133">Transmembrane helix</keyword>
<feature type="transmembrane region" description="Helical" evidence="6">
    <location>
        <begin position="538"/>
        <end position="560"/>
    </location>
</feature>
<feature type="chain" id="PRO_5045380554" evidence="7">
    <location>
        <begin position="25"/>
        <end position="586"/>
    </location>
</feature>
<comment type="subcellular location">
    <subcellularLocation>
        <location evidence="1">Cell envelope</location>
    </subcellularLocation>
</comment>
<evidence type="ECO:0000313" key="9">
    <source>
        <dbReference type="EMBL" id="MFG1709716.1"/>
    </source>
</evidence>
<keyword evidence="3 7" id="KW-0732">Signal</keyword>
<keyword evidence="4" id="KW-0186">Copper</keyword>
<dbReference type="RefSeq" id="WP_393174759.1">
    <property type="nucleotide sequence ID" value="NZ_JBICRM010000039.1"/>
</dbReference>
<organism evidence="9 10">
    <name type="scientific">Nonomuraea marmarensis</name>
    <dbReference type="NCBI Taxonomy" id="3351344"/>
    <lineage>
        <taxon>Bacteria</taxon>
        <taxon>Bacillati</taxon>
        <taxon>Actinomycetota</taxon>
        <taxon>Actinomycetes</taxon>
        <taxon>Streptosporangiales</taxon>
        <taxon>Streptosporangiaceae</taxon>
        <taxon>Nonomuraea</taxon>
    </lineage>
</organism>